<name>A0A0F9G8N3_9ZZZZ</name>
<comment type="caution">
    <text evidence="1">The sequence shown here is derived from an EMBL/GenBank/DDBJ whole genome shotgun (WGS) entry which is preliminary data.</text>
</comment>
<dbReference type="AlphaFoldDB" id="A0A0F9G8N3"/>
<evidence type="ECO:0000313" key="1">
    <source>
        <dbReference type="EMBL" id="KKL95229.1"/>
    </source>
</evidence>
<proteinExistence type="predicted"/>
<accession>A0A0F9G8N3</accession>
<gene>
    <name evidence="1" type="ORF">LCGC14_1856700</name>
</gene>
<sequence length="241" mass="27674">LSIEKVRVRTQGRQSHLKLDGRVDPETDKLLERLVEIEGWVDGRVANLITSHPAYEWFSRVKGVGRENIGKVVSPVDIERAGTISALWKFSGFGVKYGKAPRREKGGGKLEYNSHLRSMCWRLANSLMRAKGCFYDYYVAQKDRYAESYQARGIKIIPAAKLPKKDGKQYEPEDMISEGHVHNQALRKMIKLFLSCLWLTWREAEGLPISKPYAIDQLKHESFIDPWTMVDKPKPKAISRK</sequence>
<organism evidence="1">
    <name type="scientific">marine sediment metagenome</name>
    <dbReference type="NCBI Taxonomy" id="412755"/>
    <lineage>
        <taxon>unclassified sequences</taxon>
        <taxon>metagenomes</taxon>
        <taxon>ecological metagenomes</taxon>
    </lineage>
</organism>
<reference evidence="1" key="1">
    <citation type="journal article" date="2015" name="Nature">
        <title>Complex archaea that bridge the gap between prokaryotes and eukaryotes.</title>
        <authorList>
            <person name="Spang A."/>
            <person name="Saw J.H."/>
            <person name="Jorgensen S.L."/>
            <person name="Zaremba-Niedzwiedzka K."/>
            <person name="Martijn J."/>
            <person name="Lind A.E."/>
            <person name="van Eijk R."/>
            <person name="Schleper C."/>
            <person name="Guy L."/>
            <person name="Ettema T.J."/>
        </authorList>
    </citation>
    <scope>NUCLEOTIDE SEQUENCE</scope>
</reference>
<feature type="non-terminal residue" evidence="1">
    <location>
        <position position="1"/>
    </location>
</feature>
<protein>
    <submittedName>
        <fullName evidence="1">Uncharacterized protein</fullName>
    </submittedName>
</protein>
<dbReference type="EMBL" id="LAZR01018729">
    <property type="protein sequence ID" value="KKL95229.1"/>
    <property type="molecule type" value="Genomic_DNA"/>
</dbReference>